<sequence>MNMQEMIYKKGRIPPVRLADGVYRGVPFYVLSLGTHPCAYVDIAPLGLHVINERDIDCHGGITYHRDYLSTVGHKGNFLGWDYAHCMDYSGDLQFLDLGYSKRWTTKEMVAECKNVIDQIVGRTDNG</sequence>
<name>A0A8S5QLZ0_9CAUD</name>
<reference evidence="1" key="1">
    <citation type="journal article" date="2021" name="Proc. Natl. Acad. Sci. U.S.A.">
        <title>A Catalog of Tens of Thousands of Viruses from Human Metagenomes Reveals Hidden Associations with Chronic Diseases.</title>
        <authorList>
            <person name="Tisza M.J."/>
            <person name="Buck C.B."/>
        </authorList>
    </citation>
    <scope>NUCLEOTIDE SEQUENCE</scope>
    <source>
        <strain evidence="1">CtQad106</strain>
    </source>
</reference>
<organism evidence="1">
    <name type="scientific">Ackermannviridae sp. ctQad106</name>
    <dbReference type="NCBI Taxonomy" id="2826820"/>
    <lineage>
        <taxon>Viruses</taxon>
        <taxon>Duplodnaviria</taxon>
        <taxon>Heunggongvirae</taxon>
        <taxon>Uroviricota</taxon>
        <taxon>Caudoviricetes</taxon>
        <taxon>Pantevenvirales</taxon>
        <taxon>Ackermannviridae</taxon>
    </lineage>
</organism>
<dbReference type="EMBL" id="BK015691">
    <property type="protein sequence ID" value="DAE20278.1"/>
    <property type="molecule type" value="Genomic_DNA"/>
</dbReference>
<proteinExistence type="predicted"/>
<protein>
    <submittedName>
        <fullName evidence="1">Uncharacterized protein</fullName>
    </submittedName>
</protein>
<accession>A0A8S5QLZ0</accession>
<evidence type="ECO:0000313" key="1">
    <source>
        <dbReference type="EMBL" id="DAE20278.1"/>
    </source>
</evidence>